<name>A0A399FEC3_9DEIN</name>
<evidence type="ECO:0000256" key="1">
    <source>
        <dbReference type="SAM" id="Phobius"/>
    </source>
</evidence>
<evidence type="ECO:0000259" key="2">
    <source>
        <dbReference type="Pfam" id="PF10882"/>
    </source>
</evidence>
<comment type="caution">
    <text evidence="3">The sequence shown here is derived from an EMBL/GenBank/DDBJ whole genome shotgun (WGS) entry which is preliminary data.</text>
</comment>
<dbReference type="InterPro" id="IPR027783">
    <property type="entry name" value="Bacterial_PH-related"/>
</dbReference>
<dbReference type="RefSeq" id="WP_119355734.1">
    <property type="nucleotide sequence ID" value="NZ_BJXM01000004.1"/>
</dbReference>
<keyword evidence="1" id="KW-1133">Transmembrane helix</keyword>
<evidence type="ECO:0000313" key="3">
    <source>
        <dbReference type="EMBL" id="RIH93849.1"/>
    </source>
</evidence>
<sequence>MHFVPERALSPLFTLLTVGVLGFTLGVTALSEERMVQIFGLIVVLAATVLLLVAPLSTLYQVTPQALRIRWLFGWVTLPKEEILVVWEKEFRLGIRTFGIGVPGVAQGGFLEKTLGHIQAYTAKGAGRGVFVQMADGRKVLLCPAERKRFLDYLRQLGYPVQ</sequence>
<keyword evidence="1" id="KW-0472">Membrane</keyword>
<evidence type="ECO:0000313" key="4">
    <source>
        <dbReference type="Proteomes" id="UP000266178"/>
    </source>
</evidence>
<reference evidence="3 4" key="1">
    <citation type="submission" date="2018-08" db="EMBL/GenBank/DDBJ databases">
        <title>Meiothermus granaticius genome AF-68 sequencing project.</title>
        <authorList>
            <person name="Da Costa M.S."/>
            <person name="Albuquerque L."/>
            <person name="Raposo P."/>
            <person name="Froufe H.J.C."/>
            <person name="Barroso C.S."/>
            <person name="Egas C."/>
        </authorList>
    </citation>
    <scope>NUCLEOTIDE SEQUENCE [LARGE SCALE GENOMIC DNA]</scope>
    <source>
        <strain evidence="3 4">AF-68</strain>
    </source>
</reference>
<protein>
    <submittedName>
        <fullName evidence="3">Bacterial PH domain protein</fullName>
    </submittedName>
</protein>
<keyword evidence="1" id="KW-0812">Transmembrane</keyword>
<feature type="domain" description="Bacterial Pleckstrin homology" evidence="2">
    <location>
        <begin position="60"/>
        <end position="156"/>
    </location>
</feature>
<keyword evidence="4" id="KW-1185">Reference proteome</keyword>
<dbReference type="Proteomes" id="UP000266178">
    <property type="component" value="Unassembled WGS sequence"/>
</dbReference>
<dbReference type="AlphaFoldDB" id="A0A399FEC3"/>
<gene>
    <name evidence="3" type="ORF">Mgrana_00198</name>
</gene>
<feature type="transmembrane region" description="Helical" evidence="1">
    <location>
        <begin position="12"/>
        <end position="30"/>
    </location>
</feature>
<dbReference type="EMBL" id="QWLB01000002">
    <property type="protein sequence ID" value="RIH93849.1"/>
    <property type="molecule type" value="Genomic_DNA"/>
</dbReference>
<feature type="transmembrane region" description="Helical" evidence="1">
    <location>
        <begin position="36"/>
        <end position="60"/>
    </location>
</feature>
<accession>A0A399FEC3</accession>
<organism evidence="3 4">
    <name type="scientific">Meiothermus granaticius NBRC 107808</name>
    <dbReference type="NCBI Taxonomy" id="1227551"/>
    <lineage>
        <taxon>Bacteria</taxon>
        <taxon>Thermotogati</taxon>
        <taxon>Deinococcota</taxon>
        <taxon>Deinococci</taxon>
        <taxon>Thermales</taxon>
        <taxon>Thermaceae</taxon>
        <taxon>Meiothermus</taxon>
    </lineage>
</organism>
<dbReference type="Pfam" id="PF10882">
    <property type="entry name" value="bPH_5"/>
    <property type="match status" value="1"/>
</dbReference>
<dbReference type="OrthoDB" id="68595at2"/>
<proteinExistence type="predicted"/>